<feature type="compositionally biased region" description="Polar residues" evidence="1">
    <location>
        <begin position="1"/>
        <end position="15"/>
    </location>
</feature>
<feature type="transmembrane region" description="Helical" evidence="2">
    <location>
        <begin position="41"/>
        <end position="61"/>
    </location>
</feature>
<dbReference type="Proteomes" id="UP001595947">
    <property type="component" value="Unassembled WGS sequence"/>
</dbReference>
<evidence type="ECO:0000313" key="3">
    <source>
        <dbReference type="EMBL" id="MFC5063561.1"/>
    </source>
</evidence>
<keyword evidence="2" id="KW-0472">Membrane</keyword>
<dbReference type="RefSeq" id="WP_378036907.1">
    <property type="nucleotide sequence ID" value="NZ_JBHSIV010000014.1"/>
</dbReference>
<evidence type="ECO:0000256" key="1">
    <source>
        <dbReference type="SAM" id="MobiDB-lite"/>
    </source>
</evidence>
<accession>A0ABV9YNP5</accession>
<reference evidence="4" key="1">
    <citation type="journal article" date="2019" name="Int. J. Syst. Evol. Microbiol.">
        <title>The Global Catalogue of Microorganisms (GCM) 10K type strain sequencing project: providing services to taxonomists for standard genome sequencing and annotation.</title>
        <authorList>
            <consortium name="The Broad Institute Genomics Platform"/>
            <consortium name="The Broad Institute Genome Sequencing Center for Infectious Disease"/>
            <person name="Wu L."/>
            <person name="Ma J."/>
        </authorList>
    </citation>
    <scope>NUCLEOTIDE SEQUENCE [LARGE SCALE GENOMIC DNA]</scope>
    <source>
        <strain evidence="4">CGMCC 4.7093</strain>
    </source>
</reference>
<feature type="compositionally biased region" description="Pro residues" evidence="1">
    <location>
        <begin position="157"/>
        <end position="170"/>
    </location>
</feature>
<feature type="compositionally biased region" description="Gly residues" evidence="1">
    <location>
        <begin position="83"/>
        <end position="123"/>
    </location>
</feature>
<sequence length="197" mass="18021">MTENDPPTTPSQSAVGPTPTRWQRMRTATASRAPRGRAGTVLVGVGGFVLGLIVAGALLLATPLGGGHGGDGPRADRLASQGADGGPGRGGPDGGPGRGGPGHGGPGRGGPEGGPGRGAGAAGGPVIKVQPGGTVIVQPGATVTQPGAQAPAVPGAPAAPAPGAPAPAAPAVPNGQAPVAPAPVAPAPAAPAPAPAG</sequence>
<protein>
    <submittedName>
        <fullName evidence="3">Uncharacterized protein</fullName>
    </submittedName>
</protein>
<name>A0ABV9YNP5_9PSEU</name>
<gene>
    <name evidence="3" type="ORF">ACFPBZ_15170</name>
</gene>
<keyword evidence="4" id="KW-1185">Reference proteome</keyword>
<dbReference type="EMBL" id="JBHSIV010000014">
    <property type="protein sequence ID" value="MFC5063561.1"/>
    <property type="molecule type" value="Genomic_DNA"/>
</dbReference>
<evidence type="ECO:0000256" key="2">
    <source>
        <dbReference type="SAM" id="Phobius"/>
    </source>
</evidence>
<evidence type="ECO:0000313" key="4">
    <source>
        <dbReference type="Proteomes" id="UP001595947"/>
    </source>
</evidence>
<comment type="caution">
    <text evidence="3">The sequence shown here is derived from an EMBL/GenBank/DDBJ whole genome shotgun (WGS) entry which is preliminary data.</text>
</comment>
<feature type="region of interest" description="Disordered" evidence="1">
    <location>
        <begin position="1"/>
        <end position="34"/>
    </location>
</feature>
<keyword evidence="2" id="KW-0812">Transmembrane</keyword>
<keyword evidence="2" id="KW-1133">Transmembrane helix</keyword>
<feature type="region of interest" description="Disordered" evidence="1">
    <location>
        <begin position="67"/>
        <end position="197"/>
    </location>
</feature>
<organism evidence="3 4">
    <name type="scientific">Actinomycetospora atypica</name>
    <dbReference type="NCBI Taxonomy" id="1290095"/>
    <lineage>
        <taxon>Bacteria</taxon>
        <taxon>Bacillati</taxon>
        <taxon>Actinomycetota</taxon>
        <taxon>Actinomycetes</taxon>
        <taxon>Pseudonocardiales</taxon>
        <taxon>Pseudonocardiaceae</taxon>
        <taxon>Actinomycetospora</taxon>
    </lineage>
</organism>
<feature type="compositionally biased region" description="Pro residues" evidence="1">
    <location>
        <begin position="180"/>
        <end position="197"/>
    </location>
</feature>
<feature type="compositionally biased region" description="Low complexity" evidence="1">
    <location>
        <begin position="145"/>
        <end position="156"/>
    </location>
</feature>
<proteinExistence type="predicted"/>